<dbReference type="Proteomes" id="UP001257914">
    <property type="component" value="Unassembled WGS sequence"/>
</dbReference>
<keyword evidence="1" id="KW-0812">Transmembrane</keyword>
<organism evidence="2 3">
    <name type="scientific">Psychrosphaera aquimarina</name>
    <dbReference type="NCBI Taxonomy" id="2044854"/>
    <lineage>
        <taxon>Bacteria</taxon>
        <taxon>Pseudomonadati</taxon>
        <taxon>Pseudomonadota</taxon>
        <taxon>Gammaproteobacteria</taxon>
        <taxon>Alteromonadales</taxon>
        <taxon>Pseudoalteromonadaceae</taxon>
        <taxon>Psychrosphaera</taxon>
    </lineage>
</organism>
<gene>
    <name evidence="2" type="ORF">RT723_08900</name>
</gene>
<proteinExistence type="predicted"/>
<protein>
    <submittedName>
        <fullName evidence="2">DUF3429 domain-containing protein</fullName>
    </submittedName>
</protein>
<reference evidence="2 3" key="1">
    <citation type="submission" date="2023-10" db="EMBL/GenBank/DDBJ databases">
        <title>Psychrosphaera aquimaarina strain SW33 isolated from seawater.</title>
        <authorList>
            <person name="Bayburt H."/>
            <person name="Kim J.M."/>
            <person name="Choi B.J."/>
            <person name="Jeon C.O."/>
        </authorList>
    </citation>
    <scope>NUCLEOTIDE SEQUENCE [LARGE SCALE GENOMIC DNA]</scope>
    <source>
        <strain evidence="2 3">KCTC 52743</strain>
    </source>
</reference>
<comment type="caution">
    <text evidence="2">The sequence shown here is derived from an EMBL/GenBank/DDBJ whole genome shotgun (WGS) entry which is preliminary data.</text>
</comment>
<keyword evidence="1" id="KW-0472">Membrane</keyword>
<keyword evidence="1" id="KW-1133">Transmembrane helix</keyword>
<feature type="transmembrane region" description="Helical" evidence="1">
    <location>
        <begin position="20"/>
        <end position="41"/>
    </location>
</feature>
<accession>A0ABU3R0V8</accession>
<dbReference type="RefSeq" id="WP_315946721.1">
    <property type="nucleotide sequence ID" value="NZ_JAWCUA010000007.1"/>
</dbReference>
<name>A0ABU3R0V8_9GAMM</name>
<sequence length="160" mass="18351">MSNNQYFTTELKPTISFMSWFAIAPFIVCTVLTWFPILPLFGLDFDVLHIVRLYSAIIVSFVAGSVWSAAFLIQLNNEKFDFNRKGLMFGAGLVSILSWLIIFIVPKAGVFISALLFLVLWQIELKTNLAKIYPEWFWTLRTKQTMIIAMCQIAIWLTLG</sequence>
<dbReference type="InterPro" id="IPR021836">
    <property type="entry name" value="DUF3429"/>
</dbReference>
<feature type="transmembrane region" description="Helical" evidence="1">
    <location>
        <begin position="96"/>
        <end position="121"/>
    </location>
</feature>
<keyword evidence="3" id="KW-1185">Reference proteome</keyword>
<evidence type="ECO:0000256" key="1">
    <source>
        <dbReference type="SAM" id="Phobius"/>
    </source>
</evidence>
<evidence type="ECO:0000313" key="2">
    <source>
        <dbReference type="EMBL" id="MDU0113112.1"/>
    </source>
</evidence>
<feature type="transmembrane region" description="Helical" evidence="1">
    <location>
        <begin position="53"/>
        <end position="76"/>
    </location>
</feature>
<dbReference type="EMBL" id="JAWCUA010000007">
    <property type="protein sequence ID" value="MDU0113112.1"/>
    <property type="molecule type" value="Genomic_DNA"/>
</dbReference>
<evidence type="ECO:0000313" key="3">
    <source>
        <dbReference type="Proteomes" id="UP001257914"/>
    </source>
</evidence>
<dbReference type="Pfam" id="PF11911">
    <property type="entry name" value="DUF3429"/>
    <property type="match status" value="1"/>
</dbReference>